<reference evidence="1" key="1">
    <citation type="submission" date="2020-05" db="EMBL/GenBank/DDBJ databases">
        <authorList>
            <person name="Chiriac C."/>
            <person name="Salcher M."/>
            <person name="Ghai R."/>
            <person name="Kavagutti S V."/>
        </authorList>
    </citation>
    <scope>NUCLEOTIDE SEQUENCE</scope>
</reference>
<evidence type="ECO:0000313" key="1">
    <source>
        <dbReference type="EMBL" id="CAB4826477.1"/>
    </source>
</evidence>
<protein>
    <submittedName>
        <fullName evidence="1">Unannotated protein</fullName>
    </submittedName>
</protein>
<name>A0A6J7A0S8_9ZZZZ</name>
<dbReference type="EMBL" id="CAFBPM010000015">
    <property type="protein sequence ID" value="CAB5028243.1"/>
    <property type="molecule type" value="Genomic_DNA"/>
</dbReference>
<dbReference type="EMBL" id="CAFABE010000030">
    <property type="protein sequence ID" value="CAB4826477.1"/>
    <property type="molecule type" value="Genomic_DNA"/>
</dbReference>
<organism evidence="1">
    <name type="scientific">freshwater metagenome</name>
    <dbReference type="NCBI Taxonomy" id="449393"/>
    <lineage>
        <taxon>unclassified sequences</taxon>
        <taxon>metagenomes</taxon>
        <taxon>ecological metagenomes</taxon>
    </lineage>
</organism>
<evidence type="ECO:0000313" key="3">
    <source>
        <dbReference type="EMBL" id="CAB5028243.1"/>
    </source>
</evidence>
<evidence type="ECO:0000313" key="2">
    <source>
        <dbReference type="EMBL" id="CAB4884079.1"/>
    </source>
</evidence>
<gene>
    <name evidence="1" type="ORF">UFOPK3164_00796</name>
    <name evidence="2" type="ORF">UFOPK3427_01838</name>
    <name evidence="3" type="ORF">UFOPK4112_01388</name>
</gene>
<proteinExistence type="predicted"/>
<dbReference type="EMBL" id="CAFBLT010000004">
    <property type="protein sequence ID" value="CAB4884079.1"/>
    <property type="molecule type" value="Genomic_DNA"/>
</dbReference>
<dbReference type="AlphaFoldDB" id="A0A6J7A0S8"/>
<accession>A0A6J7A0S8</accession>
<sequence>MSIRKAIVPIVMSSLLFAACSSGSTGSSSPETSSSSGSSGTTNNVKPYLLTVSDLTGTWSVLSGGEPLSGTCLARPLKTANAASYGVIQFVNGGSGAGSALGQELGSYASGSTAFNQVKSTIQRCPSVDVVTQGITVHYTITPVSAPTYGNQSYAYSATASLSGVTVSVGFFLVQKGNFVTLLVQGGAGPYDPAELEHYVTVALAKIPN</sequence>
<dbReference type="PROSITE" id="PS51257">
    <property type="entry name" value="PROKAR_LIPOPROTEIN"/>
    <property type="match status" value="1"/>
</dbReference>